<dbReference type="PANTHER" id="PTHR46558">
    <property type="entry name" value="TRACRIPTIONAL REGULATORY PROTEIN-RELATED-RELATED"/>
    <property type="match status" value="1"/>
</dbReference>
<sequence length="49" mass="5605">MSQEKLAKEVGITRQYLSEIENGKKQPSVIIAIKIAKVLKIKVEDIFFE</sequence>
<dbReference type="SUPFAM" id="SSF47413">
    <property type="entry name" value="lambda repressor-like DNA-binding domains"/>
    <property type="match status" value="1"/>
</dbReference>
<evidence type="ECO:0000256" key="1">
    <source>
        <dbReference type="ARBA" id="ARBA00023125"/>
    </source>
</evidence>
<gene>
    <name evidence="3" type="ordered locus">BCAH820_0556</name>
</gene>
<organism evidence="3 4">
    <name type="scientific">Bacillus cereus (strain AH820)</name>
    <dbReference type="NCBI Taxonomy" id="405535"/>
    <lineage>
        <taxon>Bacteria</taxon>
        <taxon>Bacillati</taxon>
        <taxon>Bacillota</taxon>
        <taxon>Bacilli</taxon>
        <taxon>Bacillales</taxon>
        <taxon>Bacillaceae</taxon>
        <taxon>Bacillus</taxon>
        <taxon>Bacillus cereus group</taxon>
    </lineage>
</organism>
<dbReference type="GO" id="GO:0003677">
    <property type="term" value="F:DNA binding"/>
    <property type="evidence" value="ECO:0007669"/>
    <property type="project" value="UniProtKB-KW"/>
</dbReference>
<evidence type="ECO:0000313" key="4">
    <source>
        <dbReference type="Proteomes" id="UP000001363"/>
    </source>
</evidence>
<dbReference type="InterPro" id="IPR001387">
    <property type="entry name" value="Cro/C1-type_HTH"/>
</dbReference>
<dbReference type="Proteomes" id="UP000001363">
    <property type="component" value="Chromosome"/>
</dbReference>
<evidence type="ECO:0000259" key="2">
    <source>
        <dbReference type="PROSITE" id="PS50943"/>
    </source>
</evidence>
<dbReference type="PROSITE" id="PS50943">
    <property type="entry name" value="HTH_CROC1"/>
    <property type="match status" value="1"/>
</dbReference>
<dbReference type="KEGG" id="bcu:BCAH820_0556"/>
<name>B7JP89_BACC0</name>
<dbReference type="CDD" id="cd00093">
    <property type="entry name" value="HTH_XRE"/>
    <property type="match status" value="1"/>
</dbReference>
<protein>
    <submittedName>
        <fullName evidence="3">Conserved domain protein</fullName>
    </submittedName>
</protein>
<evidence type="ECO:0000313" key="3">
    <source>
        <dbReference type="EMBL" id="ACK91920.1"/>
    </source>
</evidence>
<dbReference type="AlphaFoldDB" id="B7JP89"/>
<feature type="domain" description="HTH cro/C1-type" evidence="2">
    <location>
        <begin position="1"/>
        <end position="46"/>
    </location>
</feature>
<dbReference type="HOGENOM" id="CLU_066192_44_6_9"/>
<dbReference type="InterPro" id="IPR010982">
    <property type="entry name" value="Lambda_DNA-bd_dom_sf"/>
</dbReference>
<dbReference type="PANTHER" id="PTHR46558:SF4">
    <property type="entry name" value="DNA-BIDING PHAGE PROTEIN"/>
    <property type="match status" value="1"/>
</dbReference>
<dbReference type="Gene3D" id="1.10.260.40">
    <property type="entry name" value="lambda repressor-like DNA-binding domains"/>
    <property type="match status" value="1"/>
</dbReference>
<dbReference type="Pfam" id="PF01381">
    <property type="entry name" value="HTH_3"/>
    <property type="match status" value="1"/>
</dbReference>
<reference evidence="3 4" key="1">
    <citation type="submission" date="2008-10" db="EMBL/GenBank/DDBJ databases">
        <title>Genome sequence of Bacillus cereus AH820.</title>
        <authorList>
            <person name="Dodson R.J."/>
            <person name="Durkin A.S."/>
            <person name="Rosovitz M.J."/>
            <person name="Rasko D.A."/>
            <person name="Hoffmaster A."/>
            <person name="Ravel J."/>
            <person name="Sutton G."/>
        </authorList>
    </citation>
    <scope>NUCLEOTIDE SEQUENCE [LARGE SCALE GENOMIC DNA]</scope>
    <source>
        <strain evidence="3 4">AH820</strain>
    </source>
</reference>
<accession>B7JP89</accession>
<proteinExistence type="predicted"/>
<dbReference type="SMART" id="SM00530">
    <property type="entry name" value="HTH_XRE"/>
    <property type="match status" value="1"/>
</dbReference>
<dbReference type="EMBL" id="CP001283">
    <property type="protein sequence ID" value="ACK91920.1"/>
    <property type="molecule type" value="Genomic_DNA"/>
</dbReference>
<keyword evidence="1" id="KW-0238">DNA-binding</keyword>